<proteinExistence type="inferred from homology"/>
<dbReference type="SUPFAM" id="SSF52540">
    <property type="entry name" value="P-loop containing nucleoside triphosphate hydrolases"/>
    <property type="match status" value="1"/>
</dbReference>
<feature type="domain" description="Tyrosine-protein kinase G-rich" evidence="21">
    <location>
        <begin position="412"/>
        <end position="483"/>
    </location>
</feature>
<evidence type="ECO:0000256" key="3">
    <source>
        <dbReference type="ARBA" id="ARBA00008883"/>
    </source>
</evidence>
<feature type="transmembrane region" description="Helical" evidence="18">
    <location>
        <begin position="47"/>
        <end position="70"/>
    </location>
</feature>
<accession>A0ABW0FV36</accession>
<dbReference type="InterPro" id="IPR027417">
    <property type="entry name" value="P-loop_NTPase"/>
</dbReference>
<dbReference type="InterPro" id="IPR005702">
    <property type="entry name" value="Wzc-like_C"/>
</dbReference>
<feature type="domain" description="Polysaccharide chain length determinant N-terminal" evidence="19">
    <location>
        <begin position="32"/>
        <end position="121"/>
    </location>
</feature>
<evidence type="ECO:0000256" key="1">
    <source>
        <dbReference type="ARBA" id="ARBA00004429"/>
    </source>
</evidence>
<evidence type="ECO:0000313" key="22">
    <source>
        <dbReference type="EMBL" id="MFC5345625.1"/>
    </source>
</evidence>
<keyword evidence="11" id="KW-0067">ATP-binding</keyword>
<feature type="coiled-coil region" evidence="16">
    <location>
        <begin position="403"/>
        <end position="430"/>
    </location>
</feature>
<keyword evidence="12 18" id="KW-1133">Transmembrane helix</keyword>
<dbReference type="Pfam" id="PF13807">
    <property type="entry name" value="GNVR"/>
    <property type="match status" value="1"/>
</dbReference>
<dbReference type="PANTHER" id="PTHR32309">
    <property type="entry name" value="TYROSINE-PROTEIN KINASE"/>
    <property type="match status" value="1"/>
</dbReference>
<evidence type="ECO:0000256" key="12">
    <source>
        <dbReference type="ARBA" id="ARBA00022989"/>
    </source>
</evidence>
<evidence type="ECO:0000256" key="15">
    <source>
        <dbReference type="ARBA" id="ARBA00051245"/>
    </source>
</evidence>
<evidence type="ECO:0000256" key="4">
    <source>
        <dbReference type="ARBA" id="ARBA00011903"/>
    </source>
</evidence>
<evidence type="ECO:0000256" key="10">
    <source>
        <dbReference type="ARBA" id="ARBA00022777"/>
    </source>
</evidence>
<dbReference type="PANTHER" id="PTHR32309:SF13">
    <property type="entry name" value="FERRIC ENTEROBACTIN TRANSPORT PROTEIN FEPE"/>
    <property type="match status" value="1"/>
</dbReference>
<dbReference type="InterPro" id="IPR025669">
    <property type="entry name" value="AAA_dom"/>
</dbReference>
<comment type="similarity">
    <text evidence="2">Belongs to the CpsD/CapB family.</text>
</comment>
<keyword evidence="16" id="KW-0175">Coiled coil</keyword>
<comment type="caution">
    <text evidence="22">The sequence shown here is derived from an EMBL/GenBank/DDBJ whole genome shotgun (WGS) entry which is preliminary data.</text>
</comment>
<comment type="subcellular location">
    <subcellularLocation>
        <location evidence="1">Cell inner membrane</location>
        <topology evidence="1">Multi-pass membrane protein</topology>
    </subcellularLocation>
</comment>
<keyword evidence="5" id="KW-1003">Cell membrane</keyword>
<evidence type="ECO:0000256" key="13">
    <source>
        <dbReference type="ARBA" id="ARBA00023136"/>
    </source>
</evidence>
<sequence length="755" mass="81270">MSQAFDPHGPYSMPAGEEPGPQGWATPWPQALDLHALIATFRRRLKLFLALALLIFVLVLVFTLQATPLYTATASVMIDTRTEQVVDTQAVLSGLSADAGMVDTEVEVLRSRQLAERVVTALKLDEDPEFNEELAPKGVIGQVGDSIGALFGAAAPGATREQLSEIEARKQHEQVVDTVRSRLQIRRIGLTYVMGVSFTSPNPEKAATIANAFAQNYLLEQLEAKFEATRQANTWLNTRLNDLRGEVIQSEAAVEQYRNANNLLSASGATLTEQEISTYNTQLATVRAQQAEDEARLSTARAQMARGSTGEDVGEALGSTVVQQLRARRAEVSGRVADLSSRYGPRHPDMLRAERELADIDGQIQAEIGRIVSNLEARVQVSRQRTASMQGSLSGARGTLAANNNASVRLNELQRNAEAARTVYQGLLDRFQQTTSQEGLEESDARVVSRAIIPLAPSSPNVPLNLALGLIVALGAGLAGVVLAEMLDAGMTTGEDVERKLHLPHIGSVPLVSSIADPSERRIPPADYLLQKPLSAFSEGIRALRTSILFSRVGQSVGVIAVTSTLPGEGKTTTAGCLARSAAQAGQRVVIVDCDLRRRAVNRLFNIEPTAGLIEVLNGAAALESALALDEPSGAYVLPLTHASFTPKDVFSSQAMDKLLADLRHNFDLVILDTAPVLAVADTRVLAAKADTVVFLTRWRSTPQKAISNSLKLLDKAGAHIAGVALVQVDMKSQARYGYGDAGYYYGAYKQYYTS</sequence>
<gene>
    <name evidence="22" type="ORF">ACFPIE_17040</name>
</gene>
<dbReference type="InterPro" id="IPR032807">
    <property type="entry name" value="GNVR"/>
</dbReference>
<keyword evidence="14" id="KW-0829">Tyrosine-protein kinase</keyword>
<evidence type="ECO:0000259" key="19">
    <source>
        <dbReference type="Pfam" id="PF02706"/>
    </source>
</evidence>
<keyword evidence="8 18" id="KW-0812">Transmembrane</keyword>
<keyword evidence="7" id="KW-0808">Transferase</keyword>
<dbReference type="Proteomes" id="UP001596152">
    <property type="component" value="Unassembled WGS sequence"/>
</dbReference>
<dbReference type="InterPro" id="IPR050445">
    <property type="entry name" value="Bact_polysacc_biosynth/exp"/>
</dbReference>
<evidence type="ECO:0000313" key="23">
    <source>
        <dbReference type="Proteomes" id="UP001596152"/>
    </source>
</evidence>
<dbReference type="EMBL" id="JBHSLF010000051">
    <property type="protein sequence ID" value="MFC5345625.1"/>
    <property type="molecule type" value="Genomic_DNA"/>
</dbReference>
<dbReference type="Pfam" id="PF13614">
    <property type="entry name" value="AAA_31"/>
    <property type="match status" value="1"/>
</dbReference>
<keyword evidence="13 18" id="KW-0472">Membrane</keyword>
<organism evidence="22 23">
    <name type="scientific">Brevundimonas staleyi</name>
    <dbReference type="NCBI Taxonomy" id="74326"/>
    <lineage>
        <taxon>Bacteria</taxon>
        <taxon>Pseudomonadati</taxon>
        <taxon>Pseudomonadota</taxon>
        <taxon>Alphaproteobacteria</taxon>
        <taxon>Caulobacterales</taxon>
        <taxon>Caulobacteraceae</taxon>
        <taxon>Brevundimonas</taxon>
    </lineage>
</organism>
<evidence type="ECO:0000259" key="20">
    <source>
        <dbReference type="Pfam" id="PF13614"/>
    </source>
</evidence>
<evidence type="ECO:0000256" key="9">
    <source>
        <dbReference type="ARBA" id="ARBA00022741"/>
    </source>
</evidence>
<keyword evidence="6" id="KW-0997">Cell inner membrane</keyword>
<dbReference type="InterPro" id="IPR003856">
    <property type="entry name" value="LPS_length_determ_N"/>
</dbReference>
<evidence type="ECO:0000256" key="17">
    <source>
        <dbReference type="SAM" id="MobiDB-lite"/>
    </source>
</evidence>
<keyword evidence="9" id="KW-0547">Nucleotide-binding</keyword>
<protein>
    <recommendedName>
        <fullName evidence="4">non-specific protein-tyrosine kinase</fullName>
        <ecNumber evidence="4">2.7.10.2</ecNumber>
    </recommendedName>
</protein>
<feature type="domain" description="AAA" evidence="20">
    <location>
        <begin position="559"/>
        <end position="696"/>
    </location>
</feature>
<comment type="similarity">
    <text evidence="3">Belongs to the etk/wzc family.</text>
</comment>
<dbReference type="EC" id="2.7.10.2" evidence="4"/>
<evidence type="ECO:0000256" key="16">
    <source>
        <dbReference type="SAM" id="Coils"/>
    </source>
</evidence>
<evidence type="ECO:0000256" key="5">
    <source>
        <dbReference type="ARBA" id="ARBA00022475"/>
    </source>
</evidence>
<evidence type="ECO:0000256" key="14">
    <source>
        <dbReference type="ARBA" id="ARBA00023137"/>
    </source>
</evidence>
<comment type="catalytic activity">
    <reaction evidence="15">
        <text>L-tyrosyl-[protein] + ATP = O-phospho-L-tyrosyl-[protein] + ADP + H(+)</text>
        <dbReference type="Rhea" id="RHEA:10596"/>
        <dbReference type="Rhea" id="RHEA-COMP:10136"/>
        <dbReference type="Rhea" id="RHEA-COMP:20101"/>
        <dbReference type="ChEBI" id="CHEBI:15378"/>
        <dbReference type="ChEBI" id="CHEBI:30616"/>
        <dbReference type="ChEBI" id="CHEBI:46858"/>
        <dbReference type="ChEBI" id="CHEBI:61978"/>
        <dbReference type="ChEBI" id="CHEBI:456216"/>
        <dbReference type="EC" id="2.7.10.2"/>
    </reaction>
</comment>
<evidence type="ECO:0000256" key="6">
    <source>
        <dbReference type="ARBA" id="ARBA00022519"/>
    </source>
</evidence>
<name>A0ABW0FV36_9CAUL</name>
<evidence type="ECO:0000256" key="11">
    <source>
        <dbReference type="ARBA" id="ARBA00022840"/>
    </source>
</evidence>
<dbReference type="NCBIfam" id="TIGR01007">
    <property type="entry name" value="eps_fam"/>
    <property type="match status" value="1"/>
</dbReference>
<dbReference type="Pfam" id="PF02706">
    <property type="entry name" value="Wzz"/>
    <property type="match status" value="1"/>
</dbReference>
<keyword evidence="10" id="KW-0418">Kinase</keyword>
<evidence type="ECO:0000259" key="21">
    <source>
        <dbReference type="Pfam" id="PF13807"/>
    </source>
</evidence>
<feature type="region of interest" description="Disordered" evidence="17">
    <location>
        <begin position="1"/>
        <end position="24"/>
    </location>
</feature>
<evidence type="ECO:0000256" key="7">
    <source>
        <dbReference type="ARBA" id="ARBA00022679"/>
    </source>
</evidence>
<dbReference type="CDD" id="cd05387">
    <property type="entry name" value="BY-kinase"/>
    <property type="match status" value="1"/>
</dbReference>
<keyword evidence="23" id="KW-1185">Reference proteome</keyword>
<reference evidence="23" key="1">
    <citation type="journal article" date="2019" name="Int. J. Syst. Evol. Microbiol.">
        <title>The Global Catalogue of Microorganisms (GCM) 10K type strain sequencing project: providing services to taxonomists for standard genome sequencing and annotation.</title>
        <authorList>
            <consortium name="The Broad Institute Genomics Platform"/>
            <consortium name="The Broad Institute Genome Sequencing Center for Infectious Disease"/>
            <person name="Wu L."/>
            <person name="Ma J."/>
        </authorList>
    </citation>
    <scope>NUCLEOTIDE SEQUENCE [LARGE SCALE GENOMIC DNA]</scope>
    <source>
        <strain evidence="23">JCM 12125</strain>
    </source>
</reference>
<evidence type="ECO:0000256" key="18">
    <source>
        <dbReference type="SAM" id="Phobius"/>
    </source>
</evidence>
<dbReference type="Gene3D" id="3.40.50.300">
    <property type="entry name" value="P-loop containing nucleotide triphosphate hydrolases"/>
    <property type="match status" value="1"/>
</dbReference>
<dbReference type="RefSeq" id="WP_374036612.1">
    <property type="nucleotide sequence ID" value="NZ_CP169082.1"/>
</dbReference>
<evidence type="ECO:0000256" key="8">
    <source>
        <dbReference type="ARBA" id="ARBA00022692"/>
    </source>
</evidence>
<evidence type="ECO:0000256" key="2">
    <source>
        <dbReference type="ARBA" id="ARBA00007316"/>
    </source>
</evidence>